<dbReference type="NCBIfam" id="TIGR03467">
    <property type="entry name" value="HpnE"/>
    <property type="match status" value="1"/>
</dbReference>
<dbReference type="Proteomes" id="UP000192761">
    <property type="component" value="Unassembled WGS sequence"/>
</dbReference>
<sequence>MTTRQTVAVLGGGYAGMAAATALAAAGRKVCVFEAGPVLGGRARRISIDGREIDNGQHLLIGGYTTLLDLMTQVGVAPETAFLRTPMDLRVLPDFHLRCASLPAPLHLALGLLRAKGLSWAERWALIRAVRWAQGRNWRLQADLPAADWLLQQRQPTTLIESFWRPLTVAALNTPLEAASTQVLFNTLRDSLGGARAASDLLFPRLDFSALFPDAAARFVQSQGGEVRLGTTIRGMVRTAGGWQIEGEHFDAVVCALPPHRLGMALADVGAAQAALAQLTAWDYQPIVTLYLQYAADVALPQPMVGVSSGLAQWVFDRNHTHGMPGLIAVVLSARGAHSALSQQELTQAIAAEMRQWFGWGEPTWTRVISEKRATFACTPNLPRPANATDDPTLWLAGDYTAGDYPATLEGAVRSGLIAARGIIAATELENQA</sequence>
<dbReference type="InterPro" id="IPR017830">
    <property type="entry name" value="SQase_HpnE"/>
</dbReference>
<organism evidence="2 3">
    <name type="scientific">Andreprevotia lacus DSM 23236</name>
    <dbReference type="NCBI Taxonomy" id="1121001"/>
    <lineage>
        <taxon>Bacteria</taxon>
        <taxon>Pseudomonadati</taxon>
        <taxon>Pseudomonadota</taxon>
        <taxon>Betaproteobacteria</taxon>
        <taxon>Neisseriales</taxon>
        <taxon>Chitinibacteraceae</taxon>
        <taxon>Andreprevotia</taxon>
    </lineage>
</organism>
<dbReference type="PANTHER" id="PTHR42923:SF47">
    <property type="entry name" value="BLR3003 PROTEIN"/>
    <property type="match status" value="1"/>
</dbReference>
<gene>
    <name evidence="2" type="ORF">SAMN02745857_03743</name>
</gene>
<dbReference type="SUPFAM" id="SSF51905">
    <property type="entry name" value="FAD/NAD(P)-binding domain"/>
    <property type="match status" value="1"/>
</dbReference>
<dbReference type="Gene3D" id="3.50.50.60">
    <property type="entry name" value="FAD/NAD(P)-binding domain"/>
    <property type="match status" value="1"/>
</dbReference>
<dbReference type="InterPro" id="IPR036188">
    <property type="entry name" value="FAD/NAD-bd_sf"/>
</dbReference>
<dbReference type="EMBL" id="FWXD01000032">
    <property type="protein sequence ID" value="SMC29294.1"/>
    <property type="molecule type" value="Genomic_DNA"/>
</dbReference>
<reference evidence="2 3" key="1">
    <citation type="submission" date="2017-04" db="EMBL/GenBank/DDBJ databases">
        <authorList>
            <person name="Afonso C.L."/>
            <person name="Miller P.J."/>
            <person name="Scott M.A."/>
            <person name="Spackman E."/>
            <person name="Goraichik I."/>
            <person name="Dimitrov K.M."/>
            <person name="Suarez D.L."/>
            <person name="Swayne D.E."/>
        </authorList>
    </citation>
    <scope>NUCLEOTIDE SEQUENCE [LARGE SCALE GENOMIC DNA]</scope>
    <source>
        <strain evidence="2 3">DSM 23236</strain>
    </source>
</reference>
<keyword evidence="3" id="KW-1185">Reference proteome</keyword>
<feature type="domain" description="Amine oxidase" evidence="1">
    <location>
        <begin position="15"/>
        <end position="424"/>
    </location>
</feature>
<dbReference type="Pfam" id="PF01593">
    <property type="entry name" value="Amino_oxidase"/>
    <property type="match status" value="1"/>
</dbReference>
<evidence type="ECO:0000313" key="3">
    <source>
        <dbReference type="Proteomes" id="UP000192761"/>
    </source>
</evidence>
<proteinExistence type="predicted"/>
<dbReference type="PANTHER" id="PTHR42923">
    <property type="entry name" value="PROTOPORPHYRINOGEN OXIDASE"/>
    <property type="match status" value="1"/>
</dbReference>
<name>A0A1W1XZI5_9NEIS</name>
<dbReference type="AlphaFoldDB" id="A0A1W1XZI5"/>
<dbReference type="STRING" id="1121001.SAMN02745857_03743"/>
<protein>
    <submittedName>
        <fullName evidence="2">Squalene-associated FAD-dependent desaturase</fullName>
    </submittedName>
</protein>
<dbReference type="RefSeq" id="WP_084092680.1">
    <property type="nucleotide sequence ID" value="NZ_FWXD01000032.1"/>
</dbReference>
<dbReference type="InterPro" id="IPR050464">
    <property type="entry name" value="Zeta_carotene_desat/Oxidored"/>
</dbReference>
<dbReference type="OrthoDB" id="7849608at2"/>
<evidence type="ECO:0000313" key="2">
    <source>
        <dbReference type="EMBL" id="SMC29294.1"/>
    </source>
</evidence>
<dbReference type="InterPro" id="IPR002937">
    <property type="entry name" value="Amino_oxidase"/>
</dbReference>
<dbReference type="GO" id="GO:0016491">
    <property type="term" value="F:oxidoreductase activity"/>
    <property type="evidence" value="ECO:0007669"/>
    <property type="project" value="InterPro"/>
</dbReference>
<accession>A0A1W1XZI5</accession>
<evidence type="ECO:0000259" key="1">
    <source>
        <dbReference type="Pfam" id="PF01593"/>
    </source>
</evidence>